<reference evidence="1 2" key="1">
    <citation type="journal article" date="2019" name="Commun. Biol.">
        <title>The bagworm genome reveals a unique fibroin gene that provides high tensile strength.</title>
        <authorList>
            <person name="Kono N."/>
            <person name="Nakamura H."/>
            <person name="Ohtoshi R."/>
            <person name="Tomita M."/>
            <person name="Numata K."/>
            <person name="Arakawa K."/>
        </authorList>
    </citation>
    <scope>NUCLEOTIDE SEQUENCE [LARGE SCALE GENOMIC DNA]</scope>
</reference>
<proteinExistence type="predicted"/>
<evidence type="ECO:0000313" key="2">
    <source>
        <dbReference type="Proteomes" id="UP000299102"/>
    </source>
</evidence>
<evidence type="ECO:0000313" key="1">
    <source>
        <dbReference type="EMBL" id="GBP91441.1"/>
    </source>
</evidence>
<dbReference type="AlphaFoldDB" id="A0A4C1ZRA8"/>
<protein>
    <submittedName>
        <fullName evidence="1">Uncharacterized protein</fullName>
    </submittedName>
</protein>
<keyword evidence="2" id="KW-1185">Reference proteome</keyword>
<comment type="caution">
    <text evidence="1">The sequence shown here is derived from an EMBL/GenBank/DDBJ whole genome shotgun (WGS) entry which is preliminary data.</text>
</comment>
<dbReference type="EMBL" id="BGZK01002170">
    <property type="protein sequence ID" value="GBP91441.1"/>
    <property type="molecule type" value="Genomic_DNA"/>
</dbReference>
<sequence>MTLGPPTADGGCSRASDSGTHYDCGDISFLVRQINHSSAGGGGESSGADCQNREVKNCISAVCPGRAAAHQSYAEIGSRLPPAVGPRSPRAFAYRTYSPHKKNKQAHMHHMYRIQLRFELKRKLCIQRAAFEARALCRRHIISARRPGARDGSAHLRGNTSKQMERRDWNARLPRALTPMWQR</sequence>
<dbReference type="Proteomes" id="UP000299102">
    <property type="component" value="Unassembled WGS sequence"/>
</dbReference>
<organism evidence="1 2">
    <name type="scientific">Eumeta variegata</name>
    <name type="common">Bagworm moth</name>
    <name type="synonym">Eumeta japonica</name>
    <dbReference type="NCBI Taxonomy" id="151549"/>
    <lineage>
        <taxon>Eukaryota</taxon>
        <taxon>Metazoa</taxon>
        <taxon>Ecdysozoa</taxon>
        <taxon>Arthropoda</taxon>
        <taxon>Hexapoda</taxon>
        <taxon>Insecta</taxon>
        <taxon>Pterygota</taxon>
        <taxon>Neoptera</taxon>
        <taxon>Endopterygota</taxon>
        <taxon>Lepidoptera</taxon>
        <taxon>Glossata</taxon>
        <taxon>Ditrysia</taxon>
        <taxon>Tineoidea</taxon>
        <taxon>Psychidae</taxon>
        <taxon>Oiketicinae</taxon>
        <taxon>Eumeta</taxon>
    </lineage>
</organism>
<gene>
    <name evidence="1" type="ORF">EVAR_56560_1</name>
</gene>
<name>A0A4C1ZRA8_EUMVA</name>
<accession>A0A4C1ZRA8</accession>